<dbReference type="PROSITE" id="PS50801">
    <property type="entry name" value="STAS"/>
    <property type="match status" value="1"/>
</dbReference>
<dbReference type="InterPro" id="IPR002645">
    <property type="entry name" value="STAS_dom"/>
</dbReference>
<evidence type="ECO:0000313" key="4">
    <source>
        <dbReference type="Proteomes" id="UP000198921"/>
    </source>
</evidence>
<dbReference type="AlphaFoldDB" id="A0A1H3D6V7"/>
<dbReference type="OrthoDB" id="5185695at2"/>
<protein>
    <submittedName>
        <fullName evidence="3">Stage II sporulation protein AA (Anti-sigma F factor antagonist)</fullName>
    </submittedName>
</protein>
<reference evidence="4" key="1">
    <citation type="submission" date="2016-10" db="EMBL/GenBank/DDBJ databases">
        <authorList>
            <person name="Varghese N."/>
            <person name="Submissions S."/>
        </authorList>
    </citation>
    <scope>NUCLEOTIDE SEQUENCE [LARGE SCALE GENOMIC DNA]</scope>
    <source>
        <strain evidence="4">DSM 45422</strain>
    </source>
</reference>
<name>A0A1H3D6V7_9ACTN</name>
<dbReference type="Proteomes" id="UP000198921">
    <property type="component" value="Unassembled WGS sequence"/>
</dbReference>
<gene>
    <name evidence="3" type="ORF">SAMN05660209_00881</name>
</gene>
<dbReference type="InterPro" id="IPR036513">
    <property type="entry name" value="STAS_dom_sf"/>
</dbReference>
<dbReference type="EMBL" id="FNOT01000002">
    <property type="protein sequence ID" value="SDX62183.1"/>
    <property type="molecule type" value="Genomic_DNA"/>
</dbReference>
<evidence type="ECO:0000256" key="1">
    <source>
        <dbReference type="SAM" id="MobiDB-lite"/>
    </source>
</evidence>
<dbReference type="Pfam" id="PF01740">
    <property type="entry name" value="STAS"/>
    <property type="match status" value="1"/>
</dbReference>
<feature type="region of interest" description="Disordered" evidence="1">
    <location>
        <begin position="1"/>
        <end position="31"/>
    </location>
</feature>
<sequence length="141" mass="15438">MDDTSASRAHGEPERQRHGDVEPEVGTDLDGDVATLTVGGELTEAARRPLVRTMTDLMLGRPDLRRVRLDLRAATYLNSAGMAVLVQLQKLGQPRGVEVVLVAPPTEVARPLQLSGLWLRFPVEEYESVEDDRVDREGGPG</sequence>
<evidence type="ECO:0000259" key="2">
    <source>
        <dbReference type="PROSITE" id="PS50801"/>
    </source>
</evidence>
<dbReference type="Gene3D" id="3.30.750.24">
    <property type="entry name" value="STAS domain"/>
    <property type="match status" value="1"/>
</dbReference>
<dbReference type="SUPFAM" id="SSF52091">
    <property type="entry name" value="SpoIIaa-like"/>
    <property type="match status" value="1"/>
</dbReference>
<dbReference type="STRING" id="1137993.SAMN05660209_00881"/>
<evidence type="ECO:0000313" key="3">
    <source>
        <dbReference type="EMBL" id="SDX62183.1"/>
    </source>
</evidence>
<dbReference type="RefSeq" id="WP_091151834.1">
    <property type="nucleotide sequence ID" value="NZ_FNOT01000002.1"/>
</dbReference>
<feature type="compositionally biased region" description="Basic and acidic residues" evidence="1">
    <location>
        <begin position="9"/>
        <end position="21"/>
    </location>
</feature>
<organism evidence="3 4">
    <name type="scientific">Geodermatophilus africanus</name>
    <dbReference type="NCBI Taxonomy" id="1137993"/>
    <lineage>
        <taxon>Bacteria</taxon>
        <taxon>Bacillati</taxon>
        <taxon>Actinomycetota</taxon>
        <taxon>Actinomycetes</taxon>
        <taxon>Geodermatophilales</taxon>
        <taxon>Geodermatophilaceae</taxon>
        <taxon>Geodermatophilus</taxon>
    </lineage>
</organism>
<feature type="domain" description="STAS" evidence="2">
    <location>
        <begin position="32"/>
        <end position="117"/>
    </location>
</feature>
<feature type="compositionally biased region" description="Acidic residues" evidence="1">
    <location>
        <begin position="22"/>
        <end position="31"/>
    </location>
</feature>
<proteinExistence type="predicted"/>
<keyword evidence="4" id="KW-1185">Reference proteome</keyword>
<dbReference type="CDD" id="cd07043">
    <property type="entry name" value="STAS_anti-anti-sigma_factors"/>
    <property type="match status" value="1"/>
</dbReference>
<accession>A0A1H3D6V7</accession>